<comment type="caution">
    <text evidence="2">The sequence shown here is derived from an EMBL/GenBank/DDBJ whole genome shotgun (WGS) entry which is preliminary data.</text>
</comment>
<reference evidence="2 3" key="1">
    <citation type="submission" date="2015-07" db="EMBL/GenBank/DDBJ databases">
        <title>ATOL: Assembling a taxonomically balanced genome-scale reconstruction of the evolutionary history of the Enterobacteriaceae.</title>
        <authorList>
            <person name="Plunkett G.III."/>
            <person name="Neeno-Eckwall E.C."/>
            <person name="Glasner J.D."/>
            <person name="Perna N.T."/>
        </authorList>
    </citation>
    <scope>NUCLEOTIDE SEQUENCE [LARGE SCALE GENOMIC DNA]</scope>
    <source>
        <strain evidence="2 3">ATCC 35017</strain>
    </source>
</reference>
<sequence>MKDEKYLEELSLQLGQQLRQLGKTVTSAESCTGGWIAKALTDIAGSSAYYERGFVTYSNEAKHQMIGVSSQTLENYGAVSQQVVLEMAEGALNQANADFAISVSGIAGPGGGTPDKPVGTVWFGFAHKIDENNLSLSAHHCIFEGDRHCVRLQSAIFSLETLLQQITKKFA</sequence>
<protein>
    <submittedName>
        <fullName evidence="2">Putative DNA repair protein</fullName>
    </submittedName>
</protein>
<keyword evidence="3" id="KW-1185">Reference proteome</keyword>
<dbReference type="InterPro" id="IPR036653">
    <property type="entry name" value="CinA-like_C"/>
</dbReference>
<dbReference type="Gene3D" id="3.90.950.20">
    <property type="entry name" value="CinA-like"/>
    <property type="match status" value="1"/>
</dbReference>
<dbReference type="EMBL" id="LGAA01000027">
    <property type="protein sequence ID" value="KPD01802.1"/>
    <property type="molecule type" value="Genomic_DNA"/>
</dbReference>
<dbReference type="Pfam" id="PF02464">
    <property type="entry name" value="CinA"/>
    <property type="match status" value="1"/>
</dbReference>
<name>A0A0N0I923_9GAMM</name>
<accession>A0A0N0I923</accession>
<dbReference type="GeneID" id="79716281"/>
<feature type="domain" description="CinA C-terminal" evidence="1">
    <location>
        <begin position="9"/>
        <end position="165"/>
    </location>
</feature>
<dbReference type="SUPFAM" id="SSF142433">
    <property type="entry name" value="CinA-like"/>
    <property type="match status" value="1"/>
</dbReference>
<evidence type="ECO:0000313" key="2">
    <source>
        <dbReference type="EMBL" id="KPD01802.1"/>
    </source>
</evidence>
<dbReference type="NCBIfam" id="TIGR00199">
    <property type="entry name" value="PncC_domain"/>
    <property type="match status" value="1"/>
</dbReference>
<evidence type="ECO:0000313" key="3">
    <source>
        <dbReference type="Proteomes" id="UP000053226"/>
    </source>
</evidence>
<dbReference type="RefSeq" id="WP_047255012.1">
    <property type="nucleotide sequence ID" value="NZ_CAWMUS010000027.1"/>
</dbReference>
<evidence type="ECO:0000259" key="1">
    <source>
        <dbReference type="Pfam" id="PF02464"/>
    </source>
</evidence>
<dbReference type="Proteomes" id="UP000053226">
    <property type="component" value="Unassembled WGS sequence"/>
</dbReference>
<gene>
    <name evidence="2" type="ORF">M992_2774</name>
</gene>
<proteinExistence type="predicted"/>
<dbReference type="AlphaFoldDB" id="A0A0N0I923"/>
<dbReference type="OrthoDB" id="9801454at2"/>
<dbReference type="InterPro" id="IPR008136">
    <property type="entry name" value="CinA_C"/>
</dbReference>
<organism evidence="2 3">
    <name type="scientific">Moellerella wisconsensis ATCC 35017</name>
    <dbReference type="NCBI Taxonomy" id="1354267"/>
    <lineage>
        <taxon>Bacteria</taxon>
        <taxon>Pseudomonadati</taxon>
        <taxon>Pseudomonadota</taxon>
        <taxon>Gammaproteobacteria</taxon>
        <taxon>Enterobacterales</taxon>
        <taxon>Morganellaceae</taxon>
        <taxon>Moellerella</taxon>
    </lineage>
</organism>
<dbReference type="NCBIfam" id="NF002975">
    <property type="entry name" value="PRK03661.1"/>
    <property type="match status" value="1"/>
</dbReference>